<keyword evidence="5" id="KW-0560">Oxidoreductase</keyword>
<evidence type="ECO:0000256" key="7">
    <source>
        <dbReference type="ARBA" id="ARBA00023136"/>
    </source>
</evidence>
<keyword evidence="4 9" id="KW-1133">Transmembrane helix</keyword>
<dbReference type="OrthoDB" id="260519at2759"/>
<dbReference type="Gene3D" id="3.10.120.10">
    <property type="entry name" value="Cytochrome b5-like heme/steroid binding domain"/>
    <property type="match status" value="1"/>
</dbReference>
<dbReference type="PROSITE" id="PS50255">
    <property type="entry name" value="CYTOCHROME_B5_2"/>
    <property type="match status" value="1"/>
</dbReference>
<evidence type="ECO:0000256" key="2">
    <source>
        <dbReference type="ARBA" id="ARBA00022692"/>
    </source>
</evidence>
<evidence type="ECO:0000256" key="5">
    <source>
        <dbReference type="ARBA" id="ARBA00023002"/>
    </source>
</evidence>
<dbReference type="SUPFAM" id="SSF55856">
    <property type="entry name" value="Cytochrome b5-like heme/steroid binding domain"/>
    <property type="match status" value="1"/>
</dbReference>
<dbReference type="PANTHER" id="PTHR12863">
    <property type="entry name" value="FATTY ACID HYDROXYLASE"/>
    <property type="match status" value="1"/>
</dbReference>
<dbReference type="PANTHER" id="PTHR12863:SF1">
    <property type="entry name" value="FATTY ACID 2-HYDROXYLASE"/>
    <property type="match status" value="1"/>
</dbReference>
<accession>A0A5K1H9J3</accession>
<comment type="subcellular location">
    <subcellularLocation>
        <location evidence="1">Endoplasmic reticulum membrane</location>
        <topology evidence="1">Multi-pass membrane protein</topology>
    </subcellularLocation>
</comment>
<evidence type="ECO:0000313" key="11">
    <source>
        <dbReference type="EMBL" id="VVW85951.1"/>
    </source>
</evidence>
<keyword evidence="3" id="KW-0256">Endoplasmic reticulum</keyword>
<organism evidence="11">
    <name type="scientific">Nymphaea colorata</name>
    <name type="common">pocket water lily</name>
    <dbReference type="NCBI Taxonomy" id="210225"/>
    <lineage>
        <taxon>Eukaryota</taxon>
        <taxon>Viridiplantae</taxon>
        <taxon>Streptophyta</taxon>
        <taxon>Embryophyta</taxon>
        <taxon>Tracheophyta</taxon>
        <taxon>Spermatophyta</taxon>
        <taxon>Magnoliopsida</taxon>
        <taxon>Nymphaeales</taxon>
        <taxon>Nymphaeaceae</taxon>
        <taxon>Nymphaea</taxon>
    </lineage>
</organism>
<dbReference type="GO" id="GO:0005789">
    <property type="term" value="C:endoplasmic reticulum membrane"/>
    <property type="evidence" value="ECO:0007669"/>
    <property type="project" value="UniProtKB-SubCell"/>
</dbReference>
<dbReference type="EMBL" id="LR721971">
    <property type="protein sequence ID" value="VVW85951.1"/>
    <property type="molecule type" value="Genomic_DNA"/>
</dbReference>
<feature type="non-terminal residue" evidence="11">
    <location>
        <position position="192"/>
    </location>
</feature>
<dbReference type="GO" id="GO:0080132">
    <property type="term" value="F:fatty acid 2-hydroxylase activity"/>
    <property type="evidence" value="ECO:0007669"/>
    <property type="project" value="InterPro"/>
</dbReference>
<sequence>MENQVIDATSFAKHHPGGPKSIISAKNRDISEDIKAHFPLAENLAQSMLIGYVGKEKERLLDPSKPLAYQIWQLSQEKYKEVVNAPHWFFVPSPRLFESEFFERLSYSTWWHVAVIPAIIILYMFTREQQWAGFDPLSGLFMAAFGVICFTLVEYLLHRFIFHAEWYLPDVRVIRMLHFFLHGIHHMLPNDP</sequence>
<evidence type="ECO:0000256" key="4">
    <source>
        <dbReference type="ARBA" id="ARBA00022989"/>
    </source>
</evidence>
<evidence type="ECO:0000256" key="8">
    <source>
        <dbReference type="SAM" id="MobiDB-lite"/>
    </source>
</evidence>
<feature type="domain" description="Cytochrome b5 heme-binding" evidence="10">
    <location>
        <begin position="1"/>
        <end position="54"/>
    </location>
</feature>
<dbReference type="Pfam" id="PF00173">
    <property type="entry name" value="Cyt-b5"/>
    <property type="match status" value="1"/>
</dbReference>
<evidence type="ECO:0000256" key="9">
    <source>
        <dbReference type="SAM" id="Phobius"/>
    </source>
</evidence>
<reference evidence="11" key="1">
    <citation type="submission" date="2019-09" db="EMBL/GenBank/DDBJ databases">
        <authorList>
            <person name="Zhang L."/>
        </authorList>
    </citation>
    <scope>NUCLEOTIDE SEQUENCE</scope>
</reference>
<dbReference type="InterPro" id="IPR014430">
    <property type="entry name" value="Scs7"/>
</dbReference>
<evidence type="ECO:0000256" key="3">
    <source>
        <dbReference type="ARBA" id="ARBA00022824"/>
    </source>
</evidence>
<name>A0A5K1H9J3_9MAGN</name>
<keyword evidence="2 9" id="KW-0812">Transmembrane</keyword>
<gene>
    <name evidence="11" type="ORF">NYM_LOCUS29380</name>
</gene>
<feature type="transmembrane region" description="Helical" evidence="9">
    <location>
        <begin position="105"/>
        <end position="125"/>
    </location>
</feature>
<feature type="region of interest" description="Disordered" evidence="8">
    <location>
        <begin position="1"/>
        <end position="21"/>
    </location>
</feature>
<dbReference type="GO" id="GO:0006631">
    <property type="term" value="P:fatty acid metabolic process"/>
    <property type="evidence" value="ECO:0007669"/>
    <property type="project" value="TreeGrafter"/>
</dbReference>
<dbReference type="InterPro" id="IPR001199">
    <property type="entry name" value="Cyt_B5-like_heme/steroid-bd"/>
</dbReference>
<keyword evidence="7 9" id="KW-0472">Membrane</keyword>
<proteinExistence type="predicted"/>
<keyword evidence="6" id="KW-0443">Lipid metabolism</keyword>
<evidence type="ECO:0000256" key="1">
    <source>
        <dbReference type="ARBA" id="ARBA00004477"/>
    </source>
</evidence>
<dbReference type="AlphaFoldDB" id="A0A5K1H9J3"/>
<feature type="transmembrane region" description="Helical" evidence="9">
    <location>
        <begin position="137"/>
        <end position="157"/>
    </location>
</feature>
<evidence type="ECO:0000259" key="10">
    <source>
        <dbReference type="PROSITE" id="PS50255"/>
    </source>
</evidence>
<protein>
    <recommendedName>
        <fullName evidence="10">Cytochrome b5 heme-binding domain-containing protein</fullName>
    </recommendedName>
</protein>
<dbReference type="InterPro" id="IPR036400">
    <property type="entry name" value="Cyt_B5-like_heme/steroid_sf"/>
</dbReference>
<evidence type="ECO:0000256" key="6">
    <source>
        <dbReference type="ARBA" id="ARBA00023098"/>
    </source>
</evidence>